<dbReference type="OrthoDB" id="826165at2"/>
<sequence length="254" mass="28547">MADNTNNFDKLFKSTLSNHAVTPAPEIWDKLSTRLDNDKKPVVFIWWKWIAAAAVVTISFWLMYQPNDYLLKNTASLSVSDTKFIEKKPFSLSPKIIAAEKSLSEKQEENKGEGVNKIKAAKKQLVKNELKSNNSTLIKEKEHKVSRVKEQLPPALEGSGTLESNDLFVTDIKQPDFHLALAQAKTKKKSSNDYKVKIISNGYAIQPEKEKLVEGLENKIGGFFTKVDEGFGGLQDAKNNLFASLTTKREKKTN</sequence>
<keyword evidence="1" id="KW-0812">Transmembrane</keyword>
<proteinExistence type="predicted"/>
<keyword evidence="3" id="KW-1185">Reference proteome</keyword>
<evidence type="ECO:0000313" key="2">
    <source>
        <dbReference type="EMBL" id="AKP50094.1"/>
    </source>
</evidence>
<evidence type="ECO:0000313" key="3">
    <source>
        <dbReference type="Proteomes" id="UP000036520"/>
    </source>
</evidence>
<dbReference type="EMBL" id="CP012040">
    <property type="protein sequence ID" value="AKP50094.1"/>
    <property type="molecule type" value="Genomic_DNA"/>
</dbReference>
<dbReference type="AlphaFoldDB" id="A0A0H4P7F8"/>
<keyword evidence="1" id="KW-1133">Transmembrane helix</keyword>
<accession>A0A0H4P7F8</accession>
<organism evidence="2 3">
    <name type="scientific">Cyclobacterium amurskyense</name>
    <dbReference type="NCBI Taxonomy" id="320787"/>
    <lineage>
        <taxon>Bacteria</taxon>
        <taxon>Pseudomonadati</taxon>
        <taxon>Bacteroidota</taxon>
        <taxon>Cytophagia</taxon>
        <taxon>Cytophagales</taxon>
        <taxon>Cyclobacteriaceae</taxon>
        <taxon>Cyclobacterium</taxon>
    </lineage>
</organism>
<dbReference type="RefSeq" id="WP_048640570.1">
    <property type="nucleotide sequence ID" value="NZ_CP012040.1"/>
</dbReference>
<evidence type="ECO:0000256" key="1">
    <source>
        <dbReference type="SAM" id="Phobius"/>
    </source>
</evidence>
<feature type="transmembrane region" description="Helical" evidence="1">
    <location>
        <begin position="44"/>
        <end position="64"/>
    </location>
</feature>
<name>A0A0H4P7F8_9BACT</name>
<keyword evidence="1" id="KW-0472">Membrane</keyword>
<gene>
    <name evidence="2" type="ORF">CA2015_0629</name>
</gene>
<dbReference type="STRING" id="320787.CA2015_0629"/>
<reference evidence="2 3" key="1">
    <citation type="submission" date="2015-07" db="EMBL/GenBank/DDBJ databases">
        <authorList>
            <person name="Kim K.M."/>
        </authorList>
    </citation>
    <scope>NUCLEOTIDE SEQUENCE [LARGE SCALE GENOMIC DNA]</scope>
    <source>
        <strain evidence="2 3">KCTC 12363</strain>
    </source>
</reference>
<protein>
    <submittedName>
        <fullName evidence="2">Uncharacterized protein</fullName>
    </submittedName>
</protein>
<dbReference type="KEGG" id="camu:CA2015_0629"/>
<dbReference type="Proteomes" id="UP000036520">
    <property type="component" value="Chromosome"/>
</dbReference>